<evidence type="ECO:0000313" key="15">
    <source>
        <dbReference type="EMBL" id="GJJ12689.1"/>
    </source>
</evidence>
<keyword evidence="7 13" id="KW-0479">Metal-binding</keyword>
<dbReference type="InterPro" id="IPR050364">
    <property type="entry name" value="Cytochrome_P450_fung"/>
</dbReference>
<dbReference type="GO" id="GO:0016020">
    <property type="term" value="C:membrane"/>
    <property type="evidence" value="ECO:0007669"/>
    <property type="project" value="UniProtKB-SubCell"/>
</dbReference>
<dbReference type="GO" id="GO:0004497">
    <property type="term" value="F:monooxygenase activity"/>
    <property type="evidence" value="ECO:0007669"/>
    <property type="project" value="UniProtKB-KW"/>
</dbReference>
<keyword evidence="5 13" id="KW-0349">Heme</keyword>
<dbReference type="GO" id="GO:0005506">
    <property type="term" value="F:iron ion binding"/>
    <property type="evidence" value="ECO:0007669"/>
    <property type="project" value="InterPro"/>
</dbReference>
<name>A0AAV5ADH5_9AGAM</name>
<organism evidence="15 16">
    <name type="scientific">Clathrus columnatus</name>
    <dbReference type="NCBI Taxonomy" id="1419009"/>
    <lineage>
        <taxon>Eukaryota</taxon>
        <taxon>Fungi</taxon>
        <taxon>Dikarya</taxon>
        <taxon>Basidiomycota</taxon>
        <taxon>Agaricomycotina</taxon>
        <taxon>Agaricomycetes</taxon>
        <taxon>Phallomycetidae</taxon>
        <taxon>Phallales</taxon>
        <taxon>Clathraceae</taxon>
        <taxon>Clathrus</taxon>
    </lineage>
</organism>
<evidence type="ECO:0000256" key="14">
    <source>
        <dbReference type="RuleBase" id="RU000461"/>
    </source>
</evidence>
<protein>
    <recommendedName>
        <fullName evidence="17">Cytochrome P450</fullName>
    </recommendedName>
</protein>
<dbReference type="CDD" id="cd11065">
    <property type="entry name" value="CYP64-like"/>
    <property type="match status" value="1"/>
</dbReference>
<reference evidence="15" key="1">
    <citation type="submission" date="2021-10" db="EMBL/GenBank/DDBJ databases">
        <title>De novo Genome Assembly of Clathrus columnatus (Basidiomycota, Fungi) Using Illumina and Nanopore Sequence Data.</title>
        <authorList>
            <person name="Ogiso-Tanaka E."/>
            <person name="Itagaki H."/>
            <person name="Hosoya T."/>
            <person name="Hosaka K."/>
        </authorList>
    </citation>
    <scope>NUCLEOTIDE SEQUENCE</scope>
    <source>
        <strain evidence="15">MO-923</strain>
    </source>
</reference>
<proteinExistence type="inferred from homology"/>
<evidence type="ECO:0000256" key="2">
    <source>
        <dbReference type="ARBA" id="ARBA00004370"/>
    </source>
</evidence>
<evidence type="ECO:0000256" key="5">
    <source>
        <dbReference type="ARBA" id="ARBA00022617"/>
    </source>
</evidence>
<dbReference type="SUPFAM" id="SSF48264">
    <property type="entry name" value="Cytochrome P450"/>
    <property type="match status" value="1"/>
</dbReference>
<evidence type="ECO:0000256" key="12">
    <source>
        <dbReference type="ARBA" id="ARBA00023136"/>
    </source>
</evidence>
<keyword evidence="10 13" id="KW-0408">Iron</keyword>
<dbReference type="InterPro" id="IPR001128">
    <property type="entry name" value="Cyt_P450"/>
</dbReference>
<dbReference type="GO" id="GO:0020037">
    <property type="term" value="F:heme binding"/>
    <property type="evidence" value="ECO:0007669"/>
    <property type="project" value="InterPro"/>
</dbReference>
<feature type="binding site" description="axial binding residue" evidence="13">
    <location>
        <position position="383"/>
    </location>
    <ligand>
        <name>heme</name>
        <dbReference type="ChEBI" id="CHEBI:30413"/>
    </ligand>
    <ligandPart>
        <name>Fe</name>
        <dbReference type="ChEBI" id="CHEBI:18248"/>
    </ligandPart>
</feature>
<comment type="cofactor">
    <cofactor evidence="1 13">
        <name>heme</name>
        <dbReference type="ChEBI" id="CHEBI:30413"/>
    </cofactor>
</comment>
<evidence type="ECO:0000256" key="6">
    <source>
        <dbReference type="ARBA" id="ARBA00022692"/>
    </source>
</evidence>
<comment type="pathway">
    <text evidence="3">Secondary metabolite biosynthesis.</text>
</comment>
<evidence type="ECO:0008006" key="17">
    <source>
        <dbReference type="Google" id="ProtNLM"/>
    </source>
</evidence>
<dbReference type="PRINTS" id="PR00463">
    <property type="entry name" value="EP450I"/>
</dbReference>
<evidence type="ECO:0000256" key="11">
    <source>
        <dbReference type="ARBA" id="ARBA00023033"/>
    </source>
</evidence>
<accession>A0AAV5ADH5</accession>
<dbReference type="InterPro" id="IPR017972">
    <property type="entry name" value="Cyt_P450_CS"/>
</dbReference>
<dbReference type="GO" id="GO:0016705">
    <property type="term" value="F:oxidoreductase activity, acting on paired donors, with incorporation or reduction of molecular oxygen"/>
    <property type="evidence" value="ECO:0007669"/>
    <property type="project" value="InterPro"/>
</dbReference>
<dbReference type="Pfam" id="PF00067">
    <property type="entry name" value="p450"/>
    <property type="match status" value="1"/>
</dbReference>
<dbReference type="EMBL" id="BPWL01000007">
    <property type="protein sequence ID" value="GJJ12689.1"/>
    <property type="molecule type" value="Genomic_DNA"/>
</dbReference>
<dbReference type="InterPro" id="IPR002401">
    <property type="entry name" value="Cyt_P450_E_grp-I"/>
</dbReference>
<keyword evidence="12" id="KW-0472">Membrane</keyword>
<dbReference type="AlphaFoldDB" id="A0AAV5ADH5"/>
<gene>
    <name evidence="15" type="ORF">Clacol_006933</name>
</gene>
<evidence type="ECO:0000256" key="10">
    <source>
        <dbReference type="ARBA" id="ARBA00023004"/>
    </source>
</evidence>
<evidence type="ECO:0000256" key="3">
    <source>
        <dbReference type="ARBA" id="ARBA00005179"/>
    </source>
</evidence>
<dbReference type="InterPro" id="IPR036396">
    <property type="entry name" value="Cyt_P450_sf"/>
</dbReference>
<sequence length="464" mass="53102">MSWTEKYGNIEFQTSQTVRTTTSPFFFLKIGGRPALVIGTHKVAIDLLEKRGAIYSDRPTNIVAKEIMTRNQVIVFSMHDDSWRRLRKASHIVLNHEKARDYHQFQNLEAVLLVKDLNETPELYIRHLHRATTSSLISTLYGFPPCPNPFNPIYVLISELMDTVLDAAAPGRYLVEYFPFLRYLPSSICSWKRHAESVFIRADALFKDLYKQVEKRLEAGDKTPSVTSSLIQDPIHKELTFQERPQTWIQMIWFILSMAVYPDIQSKAQAQIDNIVGRERLPNLEDFERLPYVQALKLKANQATGFPHASSQDDYYEGYLIPKGTDIIVNVWALNHDENVYGPDAAAFRPERYLDESGELIPTAGRETKDEGHTMFGFGRRICVGRHVAVSSMFIQVTCILWCFNITPADDETGKPMSIDENEFLDNGLTIRPLPTIRYKFTPRFPGIEGILKDVLESNGLTHP</sequence>
<evidence type="ECO:0000256" key="9">
    <source>
        <dbReference type="ARBA" id="ARBA00023002"/>
    </source>
</evidence>
<evidence type="ECO:0000313" key="16">
    <source>
        <dbReference type="Proteomes" id="UP001050691"/>
    </source>
</evidence>
<comment type="subcellular location">
    <subcellularLocation>
        <location evidence="2">Membrane</location>
    </subcellularLocation>
</comment>
<keyword evidence="9 14" id="KW-0560">Oxidoreductase</keyword>
<evidence type="ECO:0000256" key="1">
    <source>
        <dbReference type="ARBA" id="ARBA00001971"/>
    </source>
</evidence>
<evidence type="ECO:0000256" key="7">
    <source>
        <dbReference type="ARBA" id="ARBA00022723"/>
    </source>
</evidence>
<evidence type="ECO:0000256" key="8">
    <source>
        <dbReference type="ARBA" id="ARBA00022989"/>
    </source>
</evidence>
<keyword evidence="11 14" id="KW-0503">Monooxygenase</keyword>
<evidence type="ECO:0000256" key="4">
    <source>
        <dbReference type="ARBA" id="ARBA00010617"/>
    </source>
</evidence>
<comment type="caution">
    <text evidence="15">The sequence shown here is derived from an EMBL/GenBank/DDBJ whole genome shotgun (WGS) entry which is preliminary data.</text>
</comment>
<comment type="similarity">
    <text evidence="4 14">Belongs to the cytochrome P450 family.</text>
</comment>
<keyword evidence="8" id="KW-1133">Transmembrane helix</keyword>
<dbReference type="PROSITE" id="PS00086">
    <property type="entry name" value="CYTOCHROME_P450"/>
    <property type="match status" value="1"/>
</dbReference>
<dbReference type="PANTHER" id="PTHR46300">
    <property type="entry name" value="P450, PUTATIVE (EUROFUNG)-RELATED-RELATED"/>
    <property type="match status" value="1"/>
</dbReference>
<evidence type="ECO:0000256" key="13">
    <source>
        <dbReference type="PIRSR" id="PIRSR602401-1"/>
    </source>
</evidence>
<dbReference type="Gene3D" id="1.10.630.10">
    <property type="entry name" value="Cytochrome P450"/>
    <property type="match status" value="1"/>
</dbReference>
<keyword evidence="16" id="KW-1185">Reference proteome</keyword>
<dbReference type="PANTHER" id="PTHR46300:SF2">
    <property type="entry name" value="CYTOCHROME P450 MONOOXYGENASE ALNH-RELATED"/>
    <property type="match status" value="1"/>
</dbReference>
<keyword evidence="6" id="KW-0812">Transmembrane</keyword>
<dbReference type="Proteomes" id="UP001050691">
    <property type="component" value="Unassembled WGS sequence"/>
</dbReference>